<name>A0AAE0HDL3_9PEZI</name>
<evidence type="ECO:0000313" key="1">
    <source>
        <dbReference type="EMBL" id="KAK3294506.1"/>
    </source>
</evidence>
<accession>A0AAE0HDL3</accession>
<organism evidence="1 2">
    <name type="scientific">Chaetomium fimeti</name>
    <dbReference type="NCBI Taxonomy" id="1854472"/>
    <lineage>
        <taxon>Eukaryota</taxon>
        <taxon>Fungi</taxon>
        <taxon>Dikarya</taxon>
        <taxon>Ascomycota</taxon>
        <taxon>Pezizomycotina</taxon>
        <taxon>Sordariomycetes</taxon>
        <taxon>Sordariomycetidae</taxon>
        <taxon>Sordariales</taxon>
        <taxon>Chaetomiaceae</taxon>
        <taxon>Chaetomium</taxon>
    </lineage>
</organism>
<evidence type="ECO:0000313" key="2">
    <source>
        <dbReference type="Proteomes" id="UP001278766"/>
    </source>
</evidence>
<dbReference type="AlphaFoldDB" id="A0AAE0HDL3"/>
<dbReference type="EMBL" id="JAUEPN010000005">
    <property type="protein sequence ID" value="KAK3294506.1"/>
    <property type="molecule type" value="Genomic_DNA"/>
</dbReference>
<gene>
    <name evidence="1" type="ORF">B0H64DRAFT_443583</name>
</gene>
<sequence>MPLATKLLYKEVGPMRLARPCFLPPLAPACRHFFNGGHGMGPSNIAHQISPNTLLLPYAVALVEASQLPRPLADNPVINLLNDLYFRPARLAVRAQQLPTSLVRRMSDTHSAILASATDFAALALERISLDRNGATSTCLPLSPSEIFRFCRAFYRVELFYTLFRGRAFTDDANRWFFWRQPPWENEQLGLLANRNINAVDKDEQDFLDEPFKLCWLAQGVEFVSKLTNAPSWEDQQNILNTGLEASVLDKVNVELPEILGYVYFGDGISQDFEEACDRVGLHEFGHPSDEDTDLGPYKAWRTENVGSGMPESFIPGLKTWLRDRAYVLWDSDRVGKIGRFKDGDEQ</sequence>
<comment type="caution">
    <text evidence="1">The sequence shown here is derived from an EMBL/GenBank/DDBJ whole genome shotgun (WGS) entry which is preliminary data.</text>
</comment>
<keyword evidence="2" id="KW-1185">Reference proteome</keyword>
<dbReference type="Proteomes" id="UP001278766">
    <property type="component" value="Unassembled WGS sequence"/>
</dbReference>
<dbReference type="GeneID" id="87843669"/>
<dbReference type="RefSeq" id="XP_062658020.1">
    <property type="nucleotide sequence ID" value="XM_062806721.1"/>
</dbReference>
<protein>
    <submittedName>
        <fullName evidence="1">Uncharacterized protein</fullName>
    </submittedName>
</protein>
<reference evidence="1" key="2">
    <citation type="submission" date="2023-06" db="EMBL/GenBank/DDBJ databases">
        <authorList>
            <consortium name="Lawrence Berkeley National Laboratory"/>
            <person name="Haridas S."/>
            <person name="Hensen N."/>
            <person name="Bonometti L."/>
            <person name="Westerberg I."/>
            <person name="Brannstrom I.O."/>
            <person name="Guillou S."/>
            <person name="Cros-Aarteil S."/>
            <person name="Calhoun S."/>
            <person name="Kuo A."/>
            <person name="Mondo S."/>
            <person name="Pangilinan J."/>
            <person name="Riley R."/>
            <person name="Labutti K."/>
            <person name="Andreopoulos B."/>
            <person name="Lipzen A."/>
            <person name="Chen C."/>
            <person name="Yanf M."/>
            <person name="Daum C."/>
            <person name="Ng V."/>
            <person name="Clum A."/>
            <person name="Steindorff A."/>
            <person name="Ohm R."/>
            <person name="Martin F."/>
            <person name="Silar P."/>
            <person name="Natvig D."/>
            <person name="Lalanne C."/>
            <person name="Gautier V."/>
            <person name="Ament-Velasquez S.L."/>
            <person name="Kruys A."/>
            <person name="Hutchinson M.I."/>
            <person name="Powell A.J."/>
            <person name="Barry K."/>
            <person name="Miller A.N."/>
            <person name="Grigoriev I.V."/>
            <person name="Debuchy R."/>
            <person name="Gladieux P."/>
            <person name="Thoren M.H."/>
            <person name="Johannesson H."/>
        </authorList>
    </citation>
    <scope>NUCLEOTIDE SEQUENCE</scope>
    <source>
        <strain evidence="1">CBS 168.71</strain>
    </source>
</reference>
<reference evidence="1" key="1">
    <citation type="journal article" date="2023" name="Mol. Phylogenet. Evol.">
        <title>Genome-scale phylogeny and comparative genomics of the fungal order Sordariales.</title>
        <authorList>
            <person name="Hensen N."/>
            <person name="Bonometti L."/>
            <person name="Westerberg I."/>
            <person name="Brannstrom I.O."/>
            <person name="Guillou S."/>
            <person name="Cros-Aarteil S."/>
            <person name="Calhoun S."/>
            <person name="Haridas S."/>
            <person name="Kuo A."/>
            <person name="Mondo S."/>
            <person name="Pangilinan J."/>
            <person name="Riley R."/>
            <person name="LaButti K."/>
            <person name="Andreopoulos B."/>
            <person name="Lipzen A."/>
            <person name="Chen C."/>
            <person name="Yan M."/>
            <person name="Daum C."/>
            <person name="Ng V."/>
            <person name="Clum A."/>
            <person name="Steindorff A."/>
            <person name="Ohm R.A."/>
            <person name="Martin F."/>
            <person name="Silar P."/>
            <person name="Natvig D.O."/>
            <person name="Lalanne C."/>
            <person name="Gautier V."/>
            <person name="Ament-Velasquez S.L."/>
            <person name="Kruys A."/>
            <person name="Hutchinson M.I."/>
            <person name="Powell A.J."/>
            <person name="Barry K."/>
            <person name="Miller A.N."/>
            <person name="Grigoriev I.V."/>
            <person name="Debuchy R."/>
            <person name="Gladieux P."/>
            <person name="Hiltunen Thoren M."/>
            <person name="Johannesson H."/>
        </authorList>
    </citation>
    <scope>NUCLEOTIDE SEQUENCE</scope>
    <source>
        <strain evidence="1">CBS 168.71</strain>
    </source>
</reference>
<proteinExistence type="predicted"/>